<protein>
    <recommendedName>
        <fullName evidence="11">Histidine--tRNA ligase</fullName>
        <ecNumber evidence="11">6.1.1.21</ecNumber>
    </recommendedName>
    <alternativeName>
        <fullName evidence="11">Histidyl-tRNA synthetase</fullName>
        <shortName evidence="11">HisRS</shortName>
    </alternativeName>
</protein>
<dbReference type="Pfam" id="PF13393">
    <property type="entry name" value="tRNA-synt_His"/>
    <property type="match status" value="1"/>
</dbReference>
<dbReference type="KEGG" id="daq:DAQ1742_01109"/>
<dbReference type="HAMAP" id="MF_00127">
    <property type="entry name" value="His_tRNA_synth"/>
    <property type="match status" value="1"/>
</dbReference>
<evidence type="ECO:0000256" key="12">
    <source>
        <dbReference type="PIRSR" id="PIRSR001549-1"/>
    </source>
</evidence>
<accession>A0A375A7N9</accession>
<gene>
    <name evidence="11 14" type="primary">hisS</name>
    <name evidence="14" type="ORF">DAQ1742_01109</name>
</gene>
<keyword evidence="7 11" id="KW-0067">ATP-binding</keyword>
<dbReference type="GO" id="GO:0005524">
    <property type="term" value="F:ATP binding"/>
    <property type="evidence" value="ECO:0007669"/>
    <property type="project" value="UniProtKB-UniRule"/>
</dbReference>
<evidence type="ECO:0000256" key="10">
    <source>
        <dbReference type="ARBA" id="ARBA00047639"/>
    </source>
</evidence>
<dbReference type="InterPro" id="IPR004516">
    <property type="entry name" value="HisRS/HisZ"/>
</dbReference>
<feature type="binding site" evidence="12">
    <location>
        <position position="259"/>
    </location>
    <ligand>
        <name>L-histidine</name>
        <dbReference type="ChEBI" id="CHEBI:57595"/>
    </ligand>
</feature>
<dbReference type="InterPro" id="IPR041715">
    <property type="entry name" value="HisRS-like_core"/>
</dbReference>
<sequence length="424" mass="47300">MAKNIQAIRGMNDYLPAETALWQRIEDSLKQVLRGYGYNEIRVPIVEQTSLFKRAIGEVTDVVEKEMYTFEDRNGDSLTLRPEGTAGCVRAGIEHGILYNQEQRLWYIGPMFRHERPQKGRYRQFHQLGCEVFGLKGPDIDAELILMTARWWRVLGIDQHVSLELNSIGSLEARARYREALIAFLEQHKDKLDEDCLRRMYTNPLRVLDSKNAQVQALLNDAPVLTDYLDDESRAHFNELCELLTLSGIPYKVNSRLVRGLDYYNRTVFEWVTSSLGSQGTVCGGGRYDGMVEQLGGSATPAVGFAMGLERLVLLVQTVNPSFVAQAGVDVYLIASGSGTQHAAIQLAEKVRDELPQLKLMTNYGGGNFKKQFTRADKSGARVALVLGENEVAAGQVVVKNLTSGEQETLVQADVAARLVALLN</sequence>
<comment type="catalytic activity">
    <reaction evidence="10 11">
        <text>tRNA(His) + L-histidine + ATP = L-histidyl-tRNA(His) + AMP + diphosphate + H(+)</text>
        <dbReference type="Rhea" id="RHEA:17313"/>
        <dbReference type="Rhea" id="RHEA-COMP:9665"/>
        <dbReference type="Rhea" id="RHEA-COMP:9689"/>
        <dbReference type="ChEBI" id="CHEBI:15378"/>
        <dbReference type="ChEBI" id="CHEBI:30616"/>
        <dbReference type="ChEBI" id="CHEBI:33019"/>
        <dbReference type="ChEBI" id="CHEBI:57595"/>
        <dbReference type="ChEBI" id="CHEBI:78442"/>
        <dbReference type="ChEBI" id="CHEBI:78527"/>
        <dbReference type="ChEBI" id="CHEBI:456215"/>
        <dbReference type="EC" id="6.1.1.21"/>
    </reaction>
</comment>
<evidence type="ECO:0000259" key="13">
    <source>
        <dbReference type="PROSITE" id="PS50862"/>
    </source>
</evidence>
<evidence type="ECO:0000256" key="8">
    <source>
        <dbReference type="ARBA" id="ARBA00022917"/>
    </source>
</evidence>
<feature type="binding site" evidence="12">
    <location>
        <begin position="83"/>
        <end position="85"/>
    </location>
    <ligand>
        <name>L-histidine</name>
        <dbReference type="ChEBI" id="CHEBI:57595"/>
    </ligand>
</feature>
<dbReference type="PANTHER" id="PTHR43707">
    <property type="entry name" value="HISTIDYL-TRNA SYNTHETASE"/>
    <property type="match status" value="1"/>
</dbReference>
<evidence type="ECO:0000256" key="1">
    <source>
        <dbReference type="ARBA" id="ARBA00004496"/>
    </source>
</evidence>
<evidence type="ECO:0000256" key="11">
    <source>
        <dbReference type="HAMAP-Rule" id="MF_00127"/>
    </source>
</evidence>
<feature type="domain" description="Aminoacyl-transfer RNA synthetases class-II family profile" evidence="13">
    <location>
        <begin position="1"/>
        <end position="316"/>
    </location>
</feature>
<dbReference type="CDD" id="cd00773">
    <property type="entry name" value="HisRS-like_core"/>
    <property type="match status" value="1"/>
</dbReference>
<evidence type="ECO:0000313" key="14">
    <source>
        <dbReference type="EMBL" id="SLM62128.1"/>
    </source>
</evidence>
<dbReference type="InterPro" id="IPR033656">
    <property type="entry name" value="HisRS_anticodon"/>
</dbReference>
<dbReference type="FunFam" id="3.40.50.800:FF:000007">
    <property type="entry name" value="Histidine--tRNA ligase"/>
    <property type="match status" value="1"/>
</dbReference>
<evidence type="ECO:0000256" key="3">
    <source>
        <dbReference type="ARBA" id="ARBA00011738"/>
    </source>
</evidence>
<organism evidence="14 15">
    <name type="scientific">Dickeya aquatica</name>
    <dbReference type="NCBI Taxonomy" id="1401087"/>
    <lineage>
        <taxon>Bacteria</taxon>
        <taxon>Pseudomonadati</taxon>
        <taxon>Pseudomonadota</taxon>
        <taxon>Gammaproteobacteria</taxon>
        <taxon>Enterobacterales</taxon>
        <taxon>Pectobacteriaceae</taxon>
        <taxon>Dickeya</taxon>
    </lineage>
</organism>
<dbReference type="SUPFAM" id="SSF52954">
    <property type="entry name" value="Class II aaRS ABD-related"/>
    <property type="match status" value="1"/>
</dbReference>
<dbReference type="CDD" id="cd00859">
    <property type="entry name" value="HisRS_anticodon"/>
    <property type="match status" value="1"/>
</dbReference>
<dbReference type="FunFam" id="3.30.930.10:FF:000005">
    <property type="entry name" value="Histidine--tRNA ligase"/>
    <property type="match status" value="1"/>
</dbReference>
<dbReference type="PANTHER" id="PTHR43707:SF1">
    <property type="entry name" value="HISTIDINE--TRNA LIGASE, MITOCHONDRIAL-RELATED"/>
    <property type="match status" value="1"/>
</dbReference>
<dbReference type="AlphaFoldDB" id="A0A375A7N9"/>
<keyword evidence="9 11" id="KW-0030">Aminoacyl-tRNA synthetase</keyword>
<keyword evidence="15" id="KW-1185">Reference proteome</keyword>
<dbReference type="RefSeq" id="WP_035343527.1">
    <property type="nucleotide sequence ID" value="NZ_LT615367.1"/>
</dbReference>
<evidence type="ECO:0000256" key="9">
    <source>
        <dbReference type="ARBA" id="ARBA00023146"/>
    </source>
</evidence>
<dbReference type="InterPro" id="IPR015807">
    <property type="entry name" value="His-tRNA-ligase"/>
</dbReference>
<dbReference type="SUPFAM" id="SSF55681">
    <property type="entry name" value="Class II aaRS and biotin synthetases"/>
    <property type="match status" value="1"/>
</dbReference>
<evidence type="ECO:0000256" key="2">
    <source>
        <dbReference type="ARBA" id="ARBA00008226"/>
    </source>
</evidence>
<feature type="binding site" evidence="12">
    <location>
        <position position="113"/>
    </location>
    <ligand>
        <name>L-histidine</name>
        <dbReference type="ChEBI" id="CHEBI:57595"/>
    </ligand>
</feature>
<evidence type="ECO:0000256" key="5">
    <source>
        <dbReference type="ARBA" id="ARBA00022598"/>
    </source>
</evidence>
<dbReference type="InterPro" id="IPR036621">
    <property type="entry name" value="Anticodon-bd_dom_sf"/>
</dbReference>
<feature type="binding site" evidence="12">
    <location>
        <begin position="263"/>
        <end position="264"/>
    </location>
    <ligand>
        <name>L-histidine</name>
        <dbReference type="ChEBI" id="CHEBI:57595"/>
    </ligand>
</feature>
<dbReference type="GO" id="GO:0004821">
    <property type="term" value="F:histidine-tRNA ligase activity"/>
    <property type="evidence" value="ECO:0007669"/>
    <property type="project" value="UniProtKB-UniRule"/>
</dbReference>
<dbReference type="GO" id="GO:0005737">
    <property type="term" value="C:cytoplasm"/>
    <property type="evidence" value="ECO:0007669"/>
    <property type="project" value="UniProtKB-SubCell"/>
</dbReference>
<comment type="subcellular location">
    <subcellularLocation>
        <location evidence="1 11">Cytoplasm</location>
    </subcellularLocation>
</comment>
<proteinExistence type="inferred from homology"/>
<dbReference type="Gene3D" id="3.30.930.10">
    <property type="entry name" value="Bira Bifunctional Protein, Domain 2"/>
    <property type="match status" value="1"/>
</dbReference>
<dbReference type="EMBL" id="LT615367">
    <property type="protein sequence ID" value="SLM62128.1"/>
    <property type="molecule type" value="Genomic_DNA"/>
</dbReference>
<dbReference type="NCBIfam" id="TIGR00442">
    <property type="entry name" value="hisS"/>
    <property type="match status" value="1"/>
</dbReference>
<dbReference type="PIRSF" id="PIRSF001549">
    <property type="entry name" value="His-tRNA_synth"/>
    <property type="match status" value="1"/>
</dbReference>
<dbReference type="Gene3D" id="3.40.50.800">
    <property type="entry name" value="Anticodon-binding domain"/>
    <property type="match status" value="1"/>
</dbReference>
<dbReference type="InterPro" id="IPR045864">
    <property type="entry name" value="aa-tRNA-synth_II/BPL/LPL"/>
</dbReference>
<dbReference type="PROSITE" id="PS50862">
    <property type="entry name" value="AA_TRNA_LIGASE_II"/>
    <property type="match status" value="1"/>
</dbReference>
<dbReference type="GO" id="GO:0006427">
    <property type="term" value="P:histidyl-tRNA aminoacylation"/>
    <property type="evidence" value="ECO:0007669"/>
    <property type="project" value="UniProtKB-UniRule"/>
</dbReference>
<evidence type="ECO:0000313" key="15">
    <source>
        <dbReference type="Proteomes" id="UP000294820"/>
    </source>
</evidence>
<dbReference type="InterPro" id="IPR006195">
    <property type="entry name" value="aa-tRNA-synth_II"/>
</dbReference>
<dbReference type="InterPro" id="IPR004154">
    <property type="entry name" value="Anticodon-bd"/>
</dbReference>
<reference evidence="14 15" key="1">
    <citation type="submission" date="2016-09" db="EMBL/GenBank/DDBJ databases">
        <authorList>
            <person name="Reverchon S."/>
            <person name="Nasser W."/>
            <person name="Leonard S."/>
            <person name="Brochier C."/>
            <person name="Duprey A."/>
        </authorList>
    </citation>
    <scope>NUCLEOTIDE SEQUENCE [LARGE SCALE GENOMIC DNA]</scope>
    <source>
        <strain evidence="14 15">174/2</strain>
    </source>
</reference>
<evidence type="ECO:0000256" key="4">
    <source>
        <dbReference type="ARBA" id="ARBA00022490"/>
    </source>
</evidence>
<dbReference type="EC" id="6.1.1.21" evidence="11"/>
<keyword evidence="5 11" id="KW-0436">Ligase</keyword>
<keyword evidence="6 11" id="KW-0547">Nucleotide-binding</keyword>
<dbReference type="Pfam" id="PF03129">
    <property type="entry name" value="HGTP_anticodon"/>
    <property type="match status" value="1"/>
</dbReference>
<evidence type="ECO:0000256" key="7">
    <source>
        <dbReference type="ARBA" id="ARBA00022840"/>
    </source>
</evidence>
<keyword evidence="4 11" id="KW-0963">Cytoplasm</keyword>
<dbReference type="Proteomes" id="UP000294820">
    <property type="component" value="Chromosome 1"/>
</dbReference>
<comment type="similarity">
    <text evidence="2 11">Belongs to the class-II aminoacyl-tRNA synthetase family.</text>
</comment>
<keyword evidence="8 11" id="KW-0648">Protein biosynthesis</keyword>
<feature type="binding site" evidence="12">
    <location>
        <position position="131"/>
    </location>
    <ligand>
        <name>L-histidine</name>
        <dbReference type="ChEBI" id="CHEBI:57595"/>
    </ligand>
</feature>
<name>A0A375A7N9_9GAMM</name>
<comment type="subunit">
    <text evidence="3 11">Homodimer.</text>
</comment>
<evidence type="ECO:0000256" key="6">
    <source>
        <dbReference type="ARBA" id="ARBA00022741"/>
    </source>
</evidence>
<feature type="binding site" evidence="12">
    <location>
        <position position="127"/>
    </location>
    <ligand>
        <name>L-histidine</name>
        <dbReference type="ChEBI" id="CHEBI:57595"/>
    </ligand>
</feature>